<evidence type="ECO:0000256" key="1">
    <source>
        <dbReference type="ARBA" id="ARBA00006018"/>
    </source>
</evidence>
<name>A0ABY5Y4X3_9BACT</name>
<dbReference type="PANTHER" id="PTHR35177:SF2">
    <property type="entry name" value="HYDROGENASE MATURATION FACTOR HYBG"/>
    <property type="match status" value="1"/>
</dbReference>
<dbReference type="PANTHER" id="PTHR35177">
    <property type="entry name" value="HYDROGENASE MATURATION FACTOR HYBG"/>
    <property type="match status" value="1"/>
</dbReference>
<comment type="similarity">
    <text evidence="1">Belongs to the HupF/HypC family.</text>
</comment>
<sequence>MCLAVPVCVTEVLEDDMAKVRVGEGETYLTVSTMLLENPPEIGDYMIVHAGFALRVLEEKEAGEALALLKEVAQSGRVVEF</sequence>
<organism evidence="2 3">
    <name type="scientific">Taurinivorans muris</name>
    <dbReference type="NCBI Taxonomy" id="2787751"/>
    <lineage>
        <taxon>Bacteria</taxon>
        <taxon>Pseudomonadati</taxon>
        <taxon>Thermodesulfobacteriota</taxon>
        <taxon>Desulfovibrionia</taxon>
        <taxon>Desulfovibrionales</taxon>
        <taxon>Desulfovibrionaceae</taxon>
        <taxon>Taurinivorans</taxon>
    </lineage>
</organism>
<evidence type="ECO:0000313" key="3">
    <source>
        <dbReference type="Proteomes" id="UP001058120"/>
    </source>
</evidence>
<protein>
    <submittedName>
        <fullName evidence="2">HypC/HybG/HupF family hydrogenase formation chaperone</fullName>
    </submittedName>
</protein>
<dbReference type="RefSeq" id="WP_334316219.1">
    <property type="nucleotide sequence ID" value="NZ_CP065938.1"/>
</dbReference>
<dbReference type="InterPro" id="IPR001109">
    <property type="entry name" value="Hydrogenase_HupF/HypC"/>
</dbReference>
<dbReference type="Proteomes" id="UP001058120">
    <property type="component" value="Chromosome"/>
</dbReference>
<accession>A0ABY5Y4X3</accession>
<dbReference type="Gene3D" id="2.30.30.140">
    <property type="match status" value="1"/>
</dbReference>
<gene>
    <name evidence="2" type="ORF">JBF11_04700</name>
</gene>
<dbReference type="Pfam" id="PF01455">
    <property type="entry name" value="HupF_HypC"/>
    <property type="match status" value="1"/>
</dbReference>
<dbReference type="NCBIfam" id="TIGR00074">
    <property type="entry name" value="hypC_hupF"/>
    <property type="match status" value="1"/>
</dbReference>
<reference evidence="2" key="1">
    <citation type="submission" date="2020-12" db="EMBL/GenBank/DDBJ databases">
        <title>Taurinivorans muris gen. nov., sp. nov., fundamental and realized metabolic niche of a ubiquitous sulfidogenic bacterium in the murine intestine.</title>
        <authorList>
            <person name="Ye H."/>
            <person name="Hanson B.T."/>
            <person name="Loy A."/>
        </authorList>
    </citation>
    <scope>NUCLEOTIDE SEQUENCE</scope>
    <source>
        <strain evidence="2">LT0009</strain>
    </source>
</reference>
<keyword evidence="3" id="KW-1185">Reference proteome</keyword>
<dbReference type="EMBL" id="CP065938">
    <property type="protein sequence ID" value="UWX06609.1"/>
    <property type="molecule type" value="Genomic_DNA"/>
</dbReference>
<proteinExistence type="inferred from homology"/>
<dbReference type="SUPFAM" id="SSF159127">
    <property type="entry name" value="HupF/HypC-like"/>
    <property type="match status" value="1"/>
</dbReference>
<dbReference type="PRINTS" id="PR00445">
    <property type="entry name" value="HUPFHYPC"/>
</dbReference>
<evidence type="ECO:0000313" key="2">
    <source>
        <dbReference type="EMBL" id="UWX06609.1"/>
    </source>
</evidence>